<sequence>MRVMMIGDVVGRAGCERVRQYLPSFKRKEGIDFVIANGENSAEGNGILPHSAKELLDSGCDVLTTGNHALRRREIYDYLESTPCVIRPYNYDKGAPGGGMYFIDHPPFSVCVINLQGTVYLDGIRNPFDAVDEALEGVRTPHIILDFHAEATSEKLCMGHYLDGRVSLVAGTHTHVPTADARILPGGTGYVTDLGMCGGRNSVLGVKKELALHRMRTHLPTRFENDPEDVVINAIVAEIDNNSGKTTKIYRVDI</sequence>
<evidence type="ECO:0008006" key="5">
    <source>
        <dbReference type="Google" id="ProtNLM"/>
    </source>
</evidence>
<comment type="caution">
    <text evidence="3">The sequence shown here is derived from an EMBL/GenBank/DDBJ whole genome shotgun (WGS) entry which is preliminary data.</text>
</comment>
<dbReference type="EMBL" id="SLUK01000008">
    <property type="protein sequence ID" value="TCL42789.1"/>
    <property type="molecule type" value="Genomic_DNA"/>
</dbReference>
<feature type="binding site" evidence="2">
    <location>
        <position position="67"/>
    </location>
    <ligand>
        <name>Fe cation</name>
        <dbReference type="ChEBI" id="CHEBI:24875"/>
        <label>2</label>
    </ligand>
</feature>
<feature type="active site" description="Proton donor" evidence="1">
    <location>
        <position position="68"/>
    </location>
</feature>
<dbReference type="PIRSF" id="PIRSF004789">
    <property type="entry name" value="DR1281"/>
    <property type="match status" value="1"/>
</dbReference>
<feature type="binding site" evidence="2">
    <location>
        <position position="40"/>
    </location>
    <ligand>
        <name>Fe cation</name>
        <dbReference type="ChEBI" id="CHEBI:24875"/>
        <label>1</label>
    </ligand>
</feature>
<dbReference type="NCBIfam" id="TIGR00282">
    <property type="entry name" value="TIGR00282 family metallophosphoesterase"/>
    <property type="match status" value="1"/>
</dbReference>
<gene>
    <name evidence="3" type="ORF">EDD78_108102</name>
</gene>
<keyword evidence="2" id="KW-0479">Metal-binding</keyword>
<accession>A0A9X8UIJ6</accession>
<protein>
    <recommendedName>
        <fullName evidence="5">TIGR00282 family metallophosphoesterase</fullName>
    </recommendedName>
</protein>
<feature type="binding site" evidence="2">
    <location>
        <position position="175"/>
    </location>
    <ligand>
        <name>Fe cation</name>
        <dbReference type="ChEBI" id="CHEBI:24875"/>
        <label>1</label>
    </ligand>
</feature>
<dbReference type="GO" id="GO:0046872">
    <property type="term" value="F:metal ion binding"/>
    <property type="evidence" value="ECO:0007669"/>
    <property type="project" value="UniProtKB-KW"/>
</dbReference>
<keyword evidence="4" id="KW-1185">Reference proteome</keyword>
<feature type="binding site" evidence="2">
    <location>
        <position position="173"/>
    </location>
    <ligand>
        <name>Fe cation</name>
        <dbReference type="ChEBI" id="CHEBI:24875"/>
        <label>2</label>
    </ligand>
</feature>
<dbReference type="PANTHER" id="PTHR36303:SF1">
    <property type="entry name" value="2',3'-CYCLIC-NUCLEOTIDE 2'-PHOSPHODIESTERASE"/>
    <property type="match status" value="1"/>
</dbReference>
<evidence type="ECO:0000256" key="1">
    <source>
        <dbReference type="PIRSR" id="PIRSR004789-50"/>
    </source>
</evidence>
<dbReference type="InterPro" id="IPR005235">
    <property type="entry name" value="YmdB-like"/>
</dbReference>
<feature type="binding site" evidence="2">
    <location>
        <position position="8"/>
    </location>
    <ligand>
        <name>Fe cation</name>
        <dbReference type="ChEBI" id="CHEBI:24875"/>
        <label>1</label>
    </ligand>
</feature>
<reference evidence="3 4" key="1">
    <citation type="submission" date="2019-03" db="EMBL/GenBank/DDBJ databases">
        <title>Genomic Encyclopedia of Type Strains, Phase IV (KMG-IV): sequencing the most valuable type-strain genomes for metagenomic binning, comparative biology and taxonomic classification.</title>
        <authorList>
            <person name="Goeker M."/>
        </authorList>
    </citation>
    <scope>NUCLEOTIDE SEQUENCE [LARGE SCALE GENOMIC DNA]</scope>
    <source>
        <strain evidence="3 4">DSM 100433</strain>
    </source>
</reference>
<evidence type="ECO:0000313" key="4">
    <source>
        <dbReference type="Proteomes" id="UP000294682"/>
    </source>
</evidence>
<dbReference type="GO" id="GO:0004113">
    <property type="term" value="F:2',3'-cyclic-nucleotide 3'-phosphodiesterase activity"/>
    <property type="evidence" value="ECO:0007669"/>
    <property type="project" value="TreeGrafter"/>
</dbReference>
<dbReference type="Proteomes" id="UP000294682">
    <property type="component" value="Unassembled WGS sequence"/>
</dbReference>
<proteinExistence type="predicted"/>
<evidence type="ECO:0000256" key="2">
    <source>
        <dbReference type="PIRSR" id="PIRSR004789-51"/>
    </source>
</evidence>
<dbReference type="PANTHER" id="PTHR36303">
    <property type="entry name" value="2',3'-CYCLIC-NUCLEOTIDE 2'-PHOSPHODIESTERASE"/>
    <property type="match status" value="1"/>
</dbReference>
<dbReference type="RefSeq" id="WP_079699814.1">
    <property type="nucleotide sequence ID" value="NZ_SLUK01000008.1"/>
</dbReference>
<evidence type="ECO:0000313" key="3">
    <source>
        <dbReference type="EMBL" id="TCL42789.1"/>
    </source>
</evidence>
<dbReference type="InterPro" id="IPR029052">
    <property type="entry name" value="Metallo-depent_PP-like"/>
</dbReference>
<name>A0A9X8UIJ6_9FIRM</name>
<organism evidence="3 4">
    <name type="scientific">Harryflintia acetispora</name>
    <dbReference type="NCBI Taxonomy" id="1849041"/>
    <lineage>
        <taxon>Bacteria</taxon>
        <taxon>Bacillati</taxon>
        <taxon>Bacillota</taxon>
        <taxon>Clostridia</taxon>
        <taxon>Eubacteriales</taxon>
        <taxon>Oscillospiraceae</taxon>
        <taxon>Harryflintia</taxon>
    </lineage>
</organism>
<feature type="binding site" evidence="2">
    <location>
        <position position="148"/>
    </location>
    <ligand>
        <name>Fe cation</name>
        <dbReference type="ChEBI" id="CHEBI:24875"/>
        <label>2</label>
    </ligand>
</feature>
<feature type="binding site" evidence="2">
    <location>
        <position position="39"/>
    </location>
    <ligand>
        <name>Fe cation</name>
        <dbReference type="ChEBI" id="CHEBI:24875"/>
        <label>2</label>
    </ligand>
</feature>
<dbReference type="SUPFAM" id="SSF56300">
    <property type="entry name" value="Metallo-dependent phosphatases"/>
    <property type="match status" value="1"/>
</dbReference>
<dbReference type="AlphaFoldDB" id="A0A9X8UIJ6"/>
<feature type="binding site" evidence="2">
    <location>
        <position position="39"/>
    </location>
    <ligand>
        <name>Fe cation</name>
        <dbReference type="ChEBI" id="CHEBI:24875"/>
        <label>1</label>
    </ligand>
</feature>
<dbReference type="Pfam" id="PF13277">
    <property type="entry name" value="YmdB"/>
    <property type="match status" value="1"/>
</dbReference>
<dbReference type="Gene3D" id="3.60.21.10">
    <property type="match status" value="1"/>
</dbReference>